<dbReference type="Proteomes" id="UP000053989">
    <property type="component" value="Unassembled WGS sequence"/>
</dbReference>
<evidence type="ECO:0008006" key="4">
    <source>
        <dbReference type="Google" id="ProtNLM"/>
    </source>
</evidence>
<feature type="region of interest" description="Disordered" evidence="1">
    <location>
        <begin position="1"/>
        <end position="49"/>
    </location>
</feature>
<protein>
    <recommendedName>
        <fullName evidence="4">HNH nuclease domain-containing protein</fullName>
    </recommendedName>
</protein>
<organism evidence="2 3">
    <name type="scientific">Scleroderma citrinum Foug A</name>
    <dbReference type="NCBI Taxonomy" id="1036808"/>
    <lineage>
        <taxon>Eukaryota</taxon>
        <taxon>Fungi</taxon>
        <taxon>Dikarya</taxon>
        <taxon>Basidiomycota</taxon>
        <taxon>Agaricomycotina</taxon>
        <taxon>Agaricomycetes</taxon>
        <taxon>Agaricomycetidae</taxon>
        <taxon>Boletales</taxon>
        <taxon>Sclerodermatineae</taxon>
        <taxon>Sclerodermataceae</taxon>
        <taxon>Scleroderma</taxon>
    </lineage>
</organism>
<evidence type="ECO:0000313" key="2">
    <source>
        <dbReference type="EMBL" id="KIM53836.1"/>
    </source>
</evidence>
<evidence type="ECO:0000256" key="1">
    <source>
        <dbReference type="SAM" id="MobiDB-lite"/>
    </source>
</evidence>
<dbReference type="AlphaFoldDB" id="A0A0C3DCL6"/>
<keyword evidence="3" id="KW-1185">Reference proteome</keyword>
<reference evidence="2 3" key="1">
    <citation type="submission" date="2014-04" db="EMBL/GenBank/DDBJ databases">
        <authorList>
            <consortium name="DOE Joint Genome Institute"/>
            <person name="Kuo A."/>
            <person name="Kohler A."/>
            <person name="Nagy L.G."/>
            <person name="Floudas D."/>
            <person name="Copeland A."/>
            <person name="Barry K.W."/>
            <person name="Cichocki N."/>
            <person name="Veneault-Fourrey C."/>
            <person name="LaButti K."/>
            <person name="Lindquist E.A."/>
            <person name="Lipzen A."/>
            <person name="Lundell T."/>
            <person name="Morin E."/>
            <person name="Murat C."/>
            <person name="Sun H."/>
            <person name="Tunlid A."/>
            <person name="Henrissat B."/>
            <person name="Grigoriev I.V."/>
            <person name="Hibbett D.S."/>
            <person name="Martin F."/>
            <person name="Nordberg H.P."/>
            <person name="Cantor M.N."/>
            <person name="Hua S.X."/>
        </authorList>
    </citation>
    <scope>NUCLEOTIDE SEQUENCE [LARGE SCALE GENOMIC DNA]</scope>
    <source>
        <strain evidence="2 3">Foug A</strain>
    </source>
</reference>
<evidence type="ECO:0000313" key="3">
    <source>
        <dbReference type="Proteomes" id="UP000053989"/>
    </source>
</evidence>
<reference evidence="3" key="2">
    <citation type="submission" date="2015-01" db="EMBL/GenBank/DDBJ databases">
        <title>Evolutionary Origins and Diversification of the Mycorrhizal Mutualists.</title>
        <authorList>
            <consortium name="DOE Joint Genome Institute"/>
            <consortium name="Mycorrhizal Genomics Consortium"/>
            <person name="Kohler A."/>
            <person name="Kuo A."/>
            <person name="Nagy L.G."/>
            <person name="Floudas D."/>
            <person name="Copeland A."/>
            <person name="Barry K.W."/>
            <person name="Cichocki N."/>
            <person name="Veneault-Fourrey C."/>
            <person name="LaButti K."/>
            <person name="Lindquist E.A."/>
            <person name="Lipzen A."/>
            <person name="Lundell T."/>
            <person name="Morin E."/>
            <person name="Murat C."/>
            <person name="Riley R."/>
            <person name="Ohm R."/>
            <person name="Sun H."/>
            <person name="Tunlid A."/>
            <person name="Henrissat B."/>
            <person name="Grigoriev I.V."/>
            <person name="Hibbett D.S."/>
            <person name="Martin F."/>
        </authorList>
    </citation>
    <scope>NUCLEOTIDE SEQUENCE [LARGE SCALE GENOMIC DNA]</scope>
    <source>
        <strain evidence="3">Foug A</strain>
    </source>
</reference>
<dbReference type="EMBL" id="KN822169">
    <property type="protein sequence ID" value="KIM53836.1"/>
    <property type="molecule type" value="Genomic_DNA"/>
</dbReference>
<dbReference type="STRING" id="1036808.A0A0C3DCL6"/>
<feature type="compositionally biased region" description="Acidic residues" evidence="1">
    <location>
        <begin position="276"/>
        <end position="309"/>
    </location>
</feature>
<name>A0A0C3DCL6_9AGAM</name>
<feature type="compositionally biased region" description="Pro residues" evidence="1">
    <location>
        <begin position="1"/>
        <end position="10"/>
    </location>
</feature>
<feature type="region of interest" description="Disordered" evidence="1">
    <location>
        <begin position="264"/>
        <end position="321"/>
    </location>
</feature>
<gene>
    <name evidence="2" type="ORF">SCLCIDRAFT_1222468</name>
</gene>
<proteinExistence type="predicted"/>
<sequence length="410" mass="45743">MSTSSPPGPRRNPSRQGKPLTLPSIQEDSSALHETLTPEKRKKWGSSVDTRQKIRAREADPHGGRCLLRNVDDAINVCHLIPSATDPSELTKLEYAWGVPNGHLNVDSTRNLIHRKFMLIPELSDLQRLKDATITKALTGPSQNNVKKLFRRKTFKYHLLPMPELKAPICRFGDSNDLAVHSTHRRPFSTLGPLVSHVQLQYVVVNAARKLSAIPFAEYVGLPPVLKQIASHKSVDNANSRLVAVVELYSHWTKLVMPDDFVACSRPRSRPRSEDSDNDDQDQDHAEEEQEELEEESEQEENDSEDDELQSTPSKKSNVGRQLHADIASTSSSGSLNTAVDADGWCPSKDTAWVEEINDWTIKCCDAAASEGGWESSIRNGRSPRHNTAKFSSNDWALFEEDTALPVDSE</sequence>
<dbReference type="InParanoid" id="A0A0C3DCL6"/>
<dbReference type="OrthoDB" id="2677843at2759"/>
<dbReference type="HOGENOM" id="CLU_589452_0_0_1"/>
<accession>A0A0C3DCL6</accession>